<dbReference type="PANTHER" id="PTHR46438">
    <property type="entry name" value="ALPHA/BETA-HYDROLASES SUPERFAMILY PROTEIN"/>
    <property type="match status" value="1"/>
</dbReference>
<keyword evidence="3" id="KW-1185">Reference proteome</keyword>
<name>A0A1Z4F0M5_9MYCO</name>
<dbReference type="RefSeq" id="WP_096503005.1">
    <property type="nucleotide sequence ID" value="NZ_AP018165.1"/>
</dbReference>
<organism evidence="2 3">
    <name type="scientific">[Mycobacterium] stephanolepidis</name>
    <dbReference type="NCBI Taxonomy" id="1520670"/>
    <lineage>
        <taxon>Bacteria</taxon>
        <taxon>Bacillati</taxon>
        <taxon>Actinomycetota</taxon>
        <taxon>Actinomycetes</taxon>
        <taxon>Mycobacteriales</taxon>
        <taxon>Mycobacteriaceae</taxon>
        <taxon>Mycobacteroides</taxon>
    </lineage>
</organism>
<feature type="domain" description="AB hydrolase-1" evidence="1">
    <location>
        <begin position="30"/>
        <end position="277"/>
    </location>
</feature>
<evidence type="ECO:0000259" key="1">
    <source>
        <dbReference type="Pfam" id="PF12697"/>
    </source>
</evidence>
<evidence type="ECO:0000313" key="2">
    <source>
        <dbReference type="EMBL" id="BAX98783.1"/>
    </source>
</evidence>
<dbReference type="SUPFAM" id="SSF53474">
    <property type="entry name" value="alpha/beta-Hydrolases"/>
    <property type="match status" value="1"/>
</dbReference>
<evidence type="ECO:0000313" key="3">
    <source>
        <dbReference type="Proteomes" id="UP000217954"/>
    </source>
</evidence>
<dbReference type="OrthoDB" id="9770427at2"/>
<protein>
    <submittedName>
        <fullName evidence="2">Alpha/beta hydrolase fold protein</fullName>
    </submittedName>
</protein>
<proteinExistence type="predicted"/>
<dbReference type="GO" id="GO:0016787">
    <property type="term" value="F:hydrolase activity"/>
    <property type="evidence" value="ECO:0007669"/>
    <property type="project" value="UniProtKB-KW"/>
</dbReference>
<dbReference type="InterPro" id="IPR000073">
    <property type="entry name" value="AB_hydrolase_1"/>
</dbReference>
<reference evidence="2 3" key="2">
    <citation type="journal article" date="2017" name="Int. J. Syst. Evol. Microbiol.">
        <title>Mycobacterium stephanolepidis sp. nov., a rapidly growing species related to Mycobacterium chelonae, isolated from marine teleost fish, Stephanolepis cirrhifer.</title>
        <authorList>
            <person name="Fukano H."/>
            <person name="Wada S."/>
            <person name="Kurata O."/>
            <person name="Katayama K."/>
            <person name="Fujiwara N."/>
            <person name="Hoshino Y."/>
        </authorList>
    </citation>
    <scope>NUCLEOTIDE SEQUENCE [LARGE SCALE GENOMIC DNA]</scope>
    <source>
        <strain evidence="2 3">NJB0901</strain>
    </source>
</reference>
<dbReference type="InterPro" id="IPR000639">
    <property type="entry name" value="Epox_hydrolase-like"/>
</dbReference>
<keyword evidence="2" id="KW-0378">Hydrolase</keyword>
<dbReference type="PRINTS" id="PR00111">
    <property type="entry name" value="ABHYDROLASE"/>
</dbReference>
<dbReference type="Pfam" id="PF12697">
    <property type="entry name" value="Abhydrolase_6"/>
    <property type="match status" value="1"/>
</dbReference>
<reference evidence="3" key="1">
    <citation type="journal article" date="2017" name="Genome Announc.">
        <title>Complete Genome Sequence of Mycobacterium stephanolepidis.</title>
        <authorList>
            <person name="Fukano H."/>
            <person name="Yoshida M."/>
            <person name="Katayama Y."/>
            <person name="Omatsu T."/>
            <person name="Mizutani T."/>
            <person name="Kurata O."/>
            <person name="Wada S."/>
            <person name="Hoshino Y."/>
        </authorList>
    </citation>
    <scope>NUCLEOTIDE SEQUENCE [LARGE SCALE GENOMIC DNA]</scope>
    <source>
        <strain evidence="3">NJB0901</strain>
    </source>
</reference>
<dbReference type="Gene3D" id="3.40.50.1820">
    <property type="entry name" value="alpha/beta hydrolase"/>
    <property type="match status" value="1"/>
</dbReference>
<dbReference type="KEGG" id="mste:MSTE_03482"/>
<sequence>MNESLITRRYATYSGYGTHELAVNGGGPTVLLLHGFGHTAECWRPVLERCARHGVRAVAVDLPGFGSASRLRGGPKLDQLLEFTRELIRTYSATGPVVLAGNSLGGLLSILVAAESNTAQEVAYLVAVDPAGVGWTYPLRVMSIGADLPMKALALAWPAVPLLPQSVISWSAAYLCYGRKDRVDPAMVAMLTEHFDSRGRAKRLAKLAIQVKAEVDKVRLPERITMPITMIHGGRDRLVSVSGARRFCRRILGGRLVVLPHAGHCPHLDEPDRVAEVVIECAQRKPTLNALA</sequence>
<dbReference type="AlphaFoldDB" id="A0A1Z4F0M5"/>
<dbReference type="EMBL" id="AP018165">
    <property type="protein sequence ID" value="BAX98783.1"/>
    <property type="molecule type" value="Genomic_DNA"/>
</dbReference>
<dbReference type="InterPro" id="IPR029058">
    <property type="entry name" value="AB_hydrolase_fold"/>
</dbReference>
<accession>A0A1Z4F0M5</accession>
<gene>
    <name evidence="2" type="ORF">MSTE_03482</name>
</gene>
<dbReference type="PRINTS" id="PR00412">
    <property type="entry name" value="EPOXHYDRLASE"/>
</dbReference>
<dbReference type="Proteomes" id="UP000217954">
    <property type="component" value="Chromosome"/>
</dbReference>
<dbReference type="PANTHER" id="PTHR46438:SF11">
    <property type="entry name" value="LIPASE-RELATED"/>
    <property type="match status" value="1"/>
</dbReference>